<gene>
    <name evidence="2" type="ORF">ACFSJD_05450</name>
</gene>
<evidence type="ECO:0000313" key="3">
    <source>
        <dbReference type="Proteomes" id="UP001597114"/>
    </source>
</evidence>
<dbReference type="SMART" id="SM00530">
    <property type="entry name" value="HTH_XRE"/>
    <property type="match status" value="1"/>
</dbReference>
<dbReference type="Proteomes" id="UP001597114">
    <property type="component" value="Unassembled WGS sequence"/>
</dbReference>
<accession>A0ABW4EN26</accession>
<evidence type="ECO:0000313" key="2">
    <source>
        <dbReference type="EMBL" id="MFD1516921.1"/>
    </source>
</evidence>
<dbReference type="InterPro" id="IPR010982">
    <property type="entry name" value="Lambda_DNA-bd_dom_sf"/>
</dbReference>
<dbReference type="Gene3D" id="3.30.450.180">
    <property type="match status" value="1"/>
</dbReference>
<dbReference type="CDD" id="cd00093">
    <property type="entry name" value="HTH_XRE"/>
    <property type="match status" value="1"/>
</dbReference>
<dbReference type="EMBL" id="JBHUCO010000006">
    <property type="protein sequence ID" value="MFD1516921.1"/>
    <property type="molecule type" value="Genomic_DNA"/>
</dbReference>
<dbReference type="Pfam" id="PF17765">
    <property type="entry name" value="MLTR_LBD"/>
    <property type="match status" value="1"/>
</dbReference>
<dbReference type="Pfam" id="PF13560">
    <property type="entry name" value="HTH_31"/>
    <property type="match status" value="1"/>
</dbReference>
<reference evidence="3" key="1">
    <citation type="journal article" date="2019" name="Int. J. Syst. Evol. Microbiol.">
        <title>The Global Catalogue of Microorganisms (GCM) 10K type strain sequencing project: providing services to taxonomists for standard genome sequencing and annotation.</title>
        <authorList>
            <consortium name="The Broad Institute Genomics Platform"/>
            <consortium name="The Broad Institute Genome Sequencing Center for Infectious Disease"/>
            <person name="Wu L."/>
            <person name="Ma J."/>
        </authorList>
    </citation>
    <scope>NUCLEOTIDE SEQUENCE [LARGE SCALE GENOMIC DNA]</scope>
    <source>
        <strain evidence="3">CCM 7043</strain>
    </source>
</reference>
<dbReference type="RefSeq" id="WP_344728956.1">
    <property type="nucleotide sequence ID" value="NZ_BAAAUS010000059.1"/>
</dbReference>
<comment type="caution">
    <text evidence="2">The sequence shown here is derived from an EMBL/GenBank/DDBJ whole genome shotgun (WGS) entry which is preliminary data.</text>
</comment>
<dbReference type="SUPFAM" id="SSF47413">
    <property type="entry name" value="lambda repressor-like DNA-binding domains"/>
    <property type="match status" value="1"/>
</dbReference>
<dbReference type="InterPro" id="IPR041413">
    <property type="entry name" value="MLTR_LBD"/>
</dbReference>
<dbReference type="PANTHER" id="PTHR35010">
    <property type="entry name" value="BLL4672 PROTEIN-RELATED"/>
    <property type="match status" value="1"/>
</dbReference>
<organism evidence="2 3">
    <name type="scientific">Pseudonocardia yunnanensis</name>
    <dbReference type="NCBI Taxonomy" id="58107"/>
    <lineage>
        <taxon>Bacteria</taxon>
        <taxon>Bacillati</taxon>
        <taxon>Actinomycetota</taxon>
        <taxon>Actinomycetes</taxon>
        <taxon>Pseudonocardiales</taxon>
        <taxon>Pseudonocardiaceae</taxon>
        <taxon>Pseudonocardia</taxon>
    </lineage>
</organism>
<keyword evidence="3" id="KW-1185">Reference proteome</keyword>
<dbReference type="InterPro" id="IPR001387">
    <property type="entry name" value="Cro/C1-type_HTH"/>
</dbReference>
<dbReference type="Gene3D" id="1.10.260.40">
    <property type="entry name" value="lambda repressor-like DNA-binding domains"/>
    <property type="match status" value="1"/>
</dbReference>
<sequence>MSAEARRRQLGDFLKARRRQLVRADLGLRPVAGRGEGLRREEVAALSGVSVTWYAWLEQGRGRQPSRHVLDAIATVFRLSAVEHSYLLSLAGYSAPQPAGDVIAQTSPEPVLRLLDHLTDLPAYVIAADWQIVHWTTAFAALYPNVATVAEEERNLLWLIFTDPSVRAMLPDWEIAAQHFLAEFRADAGPRLADPPLADLAGKLLDVSPAFRAAWDRHDVIGSIPTKRLIRHPIGDLHLERHRARFSDPPAMHVVIYTPETPETRELIRQLCRCFDR</sequence>
<protein>
    <submittedName>
        <fullName evidence="2">Helix-turn-helix transcriptional regulator</fullName>
    </submittedName>
</protein>
<feature type="domain" description="HTH cro/C1-type" evidence="1">
    <location>
        <begin position="13"/>
        <end position="84"/>
    </location>
</feature>
<name>A0ABW4EN26_9PSEU</name>
<proteinExistence type="predicted"/>
<evidence type="ECO:0000259" key="1">
    <source>
        <dbReference type="SMART" id="SM00530"/>
    </source>
</evidence>